<accession>A0A0U2DWE1</accession>
<reference evidence="2" key="1">
    <citation type="journal article" date="2015" name="Mitochondrial DNA">
        <title>Mitochondrial genome sequences of landsnails Aegista diversifamilia and Dolicheulota formosensis (Gastropoda: Pulmonata: Stylommatophora).</title>
        <authorList>
            <person name="Huang C.W."/>
            <person name="Lin S.M."/>
            <person name="Wu W.L."/>
        </authorList>
    </citation>
    <scope>NUCLEOTIDE SEQUENCE</scope>
</reference>
<name>A0A0U2DWE1_AEGDI</name>
<dbReference type="CTD" id="4509"/>
<dbReference type="AlphaFoldDB" id="A0A0U2DWE1"/>
<geneLocation type="mitochondrion" evidence="2"/>
<dbReference type="RefSeq" id="YP_009159096.1">
    <property type="nucleotide sequence ID" value="NC_027584.1"/>
</dbReference>
<feature type="transmembrane region" description="Helical" evidence="1">
    <location>
        <begin position="18"/>
        <end position="35"/>
    </location>
</feature>
<dbReference type="GeneID" id="25076407"/>
<evidence type="ECO:0000313" key="2">
    <source>
        <dbReference type="EMBL" id="AKP55345.1"/>
    </source>
</evidence>
<keyword evidence="2" id="KW-0496">Mitochondrion</keyword>
<keyword evidence="1" id="KW-0812">Transmembrane</keyword>
<organism evidence="2">
    <name type="scientific">Aegista diversifamilia</name>
    <name type="common">Snail</name>
    <dbReference type="NCBI Taxonomy" id="1545397"/>
    <lineage>
        <taxon>Eukaryota</taxon>
        <taxon>Metazoa</taxon>
        <taxon>Spiralia</taxon>
        <taxon>Lophotrochozoa</taxon>
        <taxon>Mollusca</taxon>
        <taxon>Gastropoda</taxon>
        <taxon>Heterobranchia</taxon>
        <taxon>Euthyneura</taxon>
        <taxon>Panpulmonata</taxon>
        <taxon>Eupulmonata</taxon>
        <taxon>Stylommatophora</taxon>
        <taxon>Helicina</taxon>
        <taxon>Camaenoidea</taxon>
        <taxon>Camaenidae</taxon>
        <taxon>Bradybaeninae</taxon>
        <taxon>Aegista</taxon>
    </lineage>
</organism>
<protein>
    <submittedName>
        <fullName evidence="2">ATP synthase F0 subunit 8</fullName>
    </submittedName>
</protein>
<keyword evidence="1" id="KW-1133">Transmembrane helix</keyword>
<keyword evidence="1" id="KW-0472">Membrane</keyword>
<reference evidence="2" key="2">
    <citation type="submission" date="2015-03" db="EMBL/GenBank/DDBJ databases">
        <authorList>
            <person name="Murphy D."/>
        </authorList>
    </citation>
    <scope>NUCLEOTIDE SEQUENCE</scope>
</reference>
<evidence type="ECO:0000256" key="1">
    <source>
        <dbReference type="SAM" id="Phobius"/>
    </source>
</evidence>
<dbReference type="EMBL" id="KR002567">
    <property type="protein sequence ID" value="AKP55345.1"/>
    <property type="molecule type" value="Genomic_DNA"/>
</dbReference>
<proteinExistence type="predicted"/>
<gene>
    <name evidence="2" type="primary">ATP8</name>
</gene>
<sequence>MLISSIISTLPQLSPHNLALLVCVYMFYLILLMLISKNTSWTFKSHEPMSKKNKPLQYM</sequence>